<dbReference type="EMBL" id="LRGB01002490">
    <property type="protein sequence ID" value="KZS07315.1"/>
    <property type="molecule type" value="Genomic_DNA"/>
</dbReference>
<comment type="caution">
    <text evidence="1">The sequence shown here is derived from an EMBL/GenBank/DDBJ whole genome shotgun (WGS) entry which is preliminary data.</text>
</comment>
<dbReference type="PANTHER" id="PTHR33194">
    <property type="entry name" value="ZINC KNUCKLE DOMAINCONTAINING PROTEIN"/>
    <property type="match status" value="1"/>
</dbReference>
<evidence type="ECO:0000313" key="1">
    <source>
        <dbReference type="EMBL" id="KZS07315.1"/>
    </source>
</evidence>
<dbReference type="AlphaFoldDB" id="A0A164Q0A7"/>
<name>A0A164Q0A7_9CRUS</name>
<dbReference type="Proteomes" id="UP000076858">
    <property type="component" value="Unassembled WGS sequence"/>
</dbReference>
<dbReference type="PANTHER" id="PTHR33194:SF4">
    <property type="entry name" value="CCHC-TYPE DOMAIN-CONTAINING PROTEIN"/>
    <property type="match status" value="1"/>
</dbReference>
<reference evidence="1 2" key="1">
    <citation type="submission" date="2016-03" db="EMBL/GenBank/DDBJ databases">
        <title>EvidentialGene: Evidence-directed Construction of Genes on Genomes.</title>
        <authorList>
            <person name="Gilbert D.G."/>
            <person name="Choi J.-H."/>
            <person name="Mockaitis K."/>
            <person name="Colbourne J."/>
            <person name="Pfrender M."/>
        </authorList>
    </citation>
    <scope>NUCLEOTIDE SEQUENCE [LARGE SCALE GENOMIC DNA]</scope>
    <source>
        <strain evidence="1 2">Xinb3</strain>
        <tissue evidence="1">Complete organism</tissue>
    </source>
</reference>
<dbReference type="OrthoDB" id="6369031at2759"/>
<keyword evidence="2" id="KW-1185">Reference proteome</keyword>
<gene>
    <name evidence="1" type="ORF">APZ42_029002</name>
</gene>
<accession>A0A164Q0A7</accession>
<evidence type="ECO:0000313" key="2">
    <source>
        <dbReference type="Proteomes" id="UP000076858"/>
    </source>
</evidence>
<proteinExistence type="predicted"/>
<organism evidence="1 2">
    <name type="scientific">Daphnia magna</name>
    <dbReference type="NCBI Taxonomy" id="35525"/>
    <lineage>
        <taxon>Eukaryota</taxon>
        <taxon>Metazoa</taxon>
        <taxon>Ecdysozoa</taxon>
        <taxon>Arthropoda</taxon>
        <taxon>Crustacea</taxon>
        <taxon>Branchiopoda</taxon>
        <taxon>Diplostraca</taxon>
        <taxon>Cladocera</taxon>
        <taxon>Anomopoda</taxon>
        <taxon>Daphniidae</taxon>
        <taxon>Daphnia</taxon>
    </lineage>
</organism>
<sequence length="232" mass="26169">MDLVVHMRGSTILLSKISSDLIRANISEEKTLAWADGKEISNPGDTGEGMEWDFEAFRRRSSVIGARWLHGRRAIYSVVAAAAVSLNPIVTAAQTKYQTAHTFTRREGEDVVSWIHCYKKVGKYNLWSGNELRNRVELSLKGAASKWYACMEAAGLRANGIHRGKTNTVDGVYARKLRKQSEAKLRARKPAIEKSTLEYYYDVLDLCRRMDARLLEETKLSYPLVGAKAQRT</sequence>
<protein>
    <submittedName>
        <fullName evidence="1">Uncharacterized protein</fullName>
    </submittedName>
</protein>